<dbReference type="OrthoDB" id="5591at10239"/>
<dbReference type="GeneID" id="29061638"/>
<feature type="region of interest" description="Disordered" evidence="1">
    <location>
        <begin position="441"/>
        <end position="472"/>
    </location>
</feature>
<sequence length="472" mass="52158">MSKLNIIDYYRAQLDSLGFGDKDAFLYHKDEGQLTDPVTFKYAGETRQMVLPTYQMIKAGLVDEVGNECHAFHPLCESVMTGESGTIRFLKQAIKNQLYVKGISFITYMLKALAEGKSSRSATFKKFVAAMTEGVKDPKIDDKLLRSWTNVATYIKDRMDKKTRLMLSIQPDQKIDGVKYLRAANYKHAFSEEQDDGTATYFGVRLERKQDKVIIHNLLTTVFGWYPEEMGSNDQRAYYGSLIRGWAEFVLKFNAHAKGLKDIVPEYELLNDAWLPELDNLSEYDGKIQTLPYNTGSRDSEVETTKRDFRVGGQQTYNEPAAQTVTEIRRTENGLIDPLSLLSPATAPQSGNVFINGTRQVDLSQYTPLEQKLIKEGRTHAQPSKIAAIPLSQALGGGHVSRQQGSAADFFGSNSGNVFATTTSNNNPFAGNVGNPFTSSANSNPFAGGNTNNNPFGGSTGGNDGSLFSGML</sequence>
<feature type="compositionally biased region" description="Polar residues" evidence="1">
    <location>
        <begin position="441"/>
        <end position="457"/>
    </location>
</feature>
<organism evidence="2 3">
    <name type="scientific">Erwinia phage vB_EamM_EarlPhillipIV</name>
    <dbReference type="NCBI Taxonomy" id="1883372"/>
    <lineage>
        <taxon>Viruses</taxon>
        <taxon>Duplodnaviria</taxon>
        <taxon>Heunggongvirae</taxon>
        <taxon>Uroviricota</taxon>
        <taxon>Caudoviricetes</taxon>
        <taxon>Chimalliviridae</taxon>
        <taxon>Derbicusvirus</taxon>
        <taxon>Derbicusvirus derbicus</taxon>
    </lineage>
</organism>
<accession>A0A1B2ICE4</accession>
<evidence type="ECO:0000256" key="1">
    <source>
        <dbReference type="SAM" id="MobiDB-lite"/>
    </source>
</evidence>
<reference evidence="2 3" key="1">
    <citation type="submission" date="2016-06" db="EMBL/GenBank/DDBJ databases">
        <authorList>
            <person name="Kjaerup R.B."/>
            <person name="Dalgaard T.S."/>
            <person name="Juul-Madsen H.R."/>
        </authorList>
    </citation>
    <scope>NUCLEOTIDE SEQUENCE [LARGE SCALE GENOMIC DNA]</scope>
</reference>
<dbReference type="EMBL" id="KX397367">
    <property type="protein sequence ID" value="ANZ48884.1"/>
    <property type="molecule type" value="Genomic_DNA"/>
</dbReference>
<dbReference type="RefSeq" id="YP_009278346.1">
    <property type="nucleotide sequence ID" value="NC_031007.1"/>
</dbReference>
<dbReference type="KEGG" id="vg:29061638"/>
<dbReference type="Proteomes" id="UP000201594">
    <property type="component" value="Segment"/>
</dbReference>
<proteinExistence type="predicted"/>
<name>A0A1B2ICE4_9CAUD</name>
<gene>
    <name evidence="2" type="ORF">EARLPHILLIPIV_34</name>
</gene>
<evidence type="ECO:0000313" key="3">
    <source>
        <dbReference type="Proteomes" id="UP000201594"/>
    </source>
</evidence>
<evidence type="ECO:0000313" key="2">
    <source>
        <dbReference type="EMBL" id="ANZ48884.1"/>
    </source>
</evidence>
<protein>
    <submittedName>
        <fullName evidence="2">Uncharacterized protein</fullName>
    </submittedName>
</protein>